<evidence type="ECO:0000313" key="2">
    <source>
        <dbReference type="EMBL" id="QQN88918.1"/>
    </source>
</evidence>
<dbReference type="CDD" id="cd02947">
    <property type="entry name" value="TRX_family"/>
    <property type="match status" value="1"/>
</dbReference>
<dbReference type="Gene3D" id="3.40.30.10">
    <property type="entry name" value="Glutaredoxin"/>
    <property type="match status" value="1"/>
</dbReference>
<reference evidence="2 3" key="1">
    <citation type="submission" date="2020-08" db="EMBL/GenBank/DDBJ databases">
        <title>Emergence of ISAba1-mediated novel tet(X) in Acinetobacter variabilis from a chicken farm.</title>
        <authorList>
            <person name="Peng K."/>
            <person name="Li R."/>
        </authorList>
    </citation>
    <scope>NUCLEOTIDE SEQUENCE [LARGE SCALE GENOMIC DNA]</scope>
    <source>
        <strain evidence="2 3">XM9F202-2</strain>
    </source>
</reference>
<dbReference type="Pfam" id="PF00085">
    <property type="entry name" value="Thioredoxin"/>
    <property type="match status" value="1"/>
</dbReference>
<dbReference type="AlphaFoldDB" id="A0A7T8ARG5"/>
<dbReference type="InterPro" id="IPR013766">
    <property type="entry name" value="Thioredoxin_domain"/>
</dbReference>
<name>A0A7T8ARG5_9GAMM</name>
<dbReference type="PANTHER" id="PTHR45663">
    <property type="entry name" value="GEO12009P1"/>
    <property type="match status" value="1"/>
</dbReference>
<evidence type="ECO:0000259" key="1">
    <source>
        <dbReference type="PROSITE" id="PS51352"/>
    </source>
</evidence>
<dbReference type="EMBL" id="CP060811">
    <property type="protein sequence ID" value="QQN88918.1"/>
    <property type="molecule type" value="Genomic_DNA"/>
</dbReference>
<dbReference type="PANTHER" id="PTHR45663:SF11">
    <property type="entry name" value="GEO12009P1"/>
    <property type="match status" value="1"/>
</dbReference>
<dbReference type="Proteomes" id="UP000596079">
    <property type="component" value="Chromosome"/>
</dbReference>
<proteinExistence type="predicted"/>
<dbReference type="PROSITE" id="PS51352">
    <property type="entry name" value="THIOREDOXIN_2"/>
    <property type="match status" value="1"/>
</dbReference>
<sequence>MSAVIPYNEDNYSNFEWFEGFAVIRFYADWCKPCVQNFPVFEELAAQYAGHNPEIKFGKINVDQSPILTLRYNVYGLPSTLIFKNSQIIHRIAGVKSLSEMKSILSQVLNKSSDSD</sequence>
<accession>A0A7T8ARG5</accession>
<dbReference type="SUPFAM" id="SSF52833">
    <property type="entry name" value="Thioredoxin-like"/>
    <property type="match status" value="1"/>
</dbReference>
<protein>
    <submittedName>
        <fullName evidence="2">Thioredoxin family protein</fullName>
    </submittedName>
</protein>
<gene>
    <name evidence="2" type="ORF">IAQ69_04365</name>
</gene>
<dbReference type="InterPro" id="IPR036249">
    <property type="entry name" value="Thioredoxin-like_sf"/>
</dbReference>
<organism evidence="2 3">
    <name type="scientific">Acinetobacter variabilis</name>
    <dbReference type="NCBI Taxonomy" id="70346"/>
    <lineage>
        <taxon>Bacteria</taxon>
        <taxon>Pseudomonadati</taxon>
        <taxon>Pseudomonadota</taxon>
        <taxon>Gammaproteobacteria</taxon>
        <taxon>Moraxellales</taxon>
        <taxon>Moraxellaceae</taxon>
        <taxon>Acinetobacter</taxon>
    </lineage>
</organism>
<dbReference type="GO" id="GO:0015035">
    <property type="term" value="F:protein-disulfide reductase activity"/>
    <property type="evidence" value="ECO:0007669"/>
    <property type="project" value="TreeGrafter"/>
</dbReference>
<evidence type="ECO:0000313" key="3">
    <source>
        <dbReference type="Proteomes" id="UP000596079"/>
    </source>
</evidence>
<feature type="domain" description="Thioredoxin" evidence="1">
    <location>
        <begin position="1"/>
        <end position="110"/>
    </location>
</feature>
<dbReference type="RefSeq" id="WP_180089227.1">
    <property type="nucleotide sequence ID" value="NZ_CP060811.1"/>
</dbReference>
<dbReference type="GO" id="GO:0005737">
    <property type="term" value="C:cytoplasm"/>
    <property type="evidence" value="ECO:0007669"/>
    <property type="project" value="TreeGrafter"/>
</dbReference>